<name>A0A813JXZ4_POLGL</name>
<reference evidence="3" key="1">
    <citation type="submission" date="2021-02" db="EMBL/GenBank/DDBJ databases">
        <authorList>
            <person name="Dougan E. K."/>
            <person name="Rhodes N."/>
            <person name="Thang M."/>
            <person name="Chan C."/>
        </authorList>
    </citation>
    <scope>NUCLEOTIDE SEQUENCE</scope>
</reference>
<feature type="transmembrane region" description="Helical" evidence="2">
    <location>
        <begin position="115"/>
        <end position="135"/>
    </location>
</feature>
<feature type="transmembrane region" description="Helical" evidence="2">
    <location>
        <begin position="366"/>
        <end position="385"/>
    </location>
</feature>
<feature type="region of interest" description="Disordered" evidence="1">
    <location>
        <begin position="1"/>
        <end position="42"/>
    </location>
</feature>
<keyword evidence="2" id="KW-1133">Transmembrane helix</keyword>
<keyword evidence="2" id="KW-0472">Membrane</keyword>
<evidence type="ECO:0000313" key="4">
    <source>
        <dbReference type="Proteomes" id="UP000626109"/>
    </source>
</evidence>
<proteinExistence type="predicted"/>
<evidence type="ECO:0000256" key="2">
    <source>
        <dbReference type="SAM" id="Phobius"/>
    </source>
</evidence>
<evidence type="ECO:0000256" key="1">
    <source>
        <dbReference type="SAM" id="MobiDB-lite"/>
    </source>
</evidence>
<feature type="transmembrane region" description="Helical" evidence="2">
    <location>
        <begin position="205"/>
        <end position="226"/>
    </location>
</feature>
<feature type="transmembrane region" description="Helical" evidence="2">
    <location>
        <begin position="278"/>
        <end position="297"/>
    </location>
</feature>
<accession>A0A813JXZ4</accession>
<organism evidence="3 4">
    <name type="scientific">Polarella glacialis</name>
    <name type="common">Dinoflagellate</name>
    <dbReference type="NCBI Taxonomy" id="89957"/>
    <lineage>
        <taxon>Eukaryota</taxon>
        <taxon>Sar</taxon>
        <taxon>Alveolata</taxon>
        <taxon>Dinophyceae</taxon>
        <taxon>Suessiales</taxon>
        <taxon>Suessiaceae</taxon>
        <taxon>Polarella</taxon>
    </lineage>
</organism>
<keyword evidence="2" id="KW-0812">Transmembrane</keyword>
<protein>
    <submittedName>
        <fullName evidence="3">Uncharacterized protein</fullName>
    </submittedName>
</protein>
<dbReference type="AlphaFoldDB" id="A0A813JXZ4"/>
<feature type="compositionally biased region" description="Low complexity" evidence="1">
    <location>
        <begin position="29"/>
        <end position="40"/>
    </location>
</feature>
<feature type="compositionally biased region" description="Polar residues" evidence="1">
    <location>
        <begin position="16"/>
        <end position="28"/>
    </location>
</feature>
<evidence type="ECO:0000313" key="3">
    <source>
        <dbReference type="EMBL" id="CAE8687777.1"/>
    </source>
</evidence>
<sequence>MLVTNVLSERGRGQMEVSQSVSATTAHFGNNSNGNKNNSDSDSETIDCVVDCPIVLIPSDPPGSQKSVCEDSQQQQEEDIIFNEGLSLECNAWDACLLIGLSWERGSLVSTFQTVLMALLMLANMVCQFLLILAVQGSMGSDPLDHETKVGAVMTRFLTNHRWQDIDLLNTQTMADAVCSGQKLSSLTTLYGDISDYLNLGNSSFMGLPGTQGWSVALLGMLIWILSMSTEIRRTLELATAVLWLPGTRLGNIHVDRDRAEDIYVISRLSVAQKAGQLFLVLLPRLIIAVLLLFYGLKWLANTLNVGDIILNACALEIVKNIDEYLFDAIMPHQLRIVLSNTRYLYEVKFEDQQESVQREGSHCWAVVRIVFIGSVLAGGYFHYVPVLHGKITDFQEYICSGSLSFAWQIHPVTQAIVFTDLNHRSQENKSAVELLVWPNRMIQITDHSKQRQNTNKTTSKSLHTVIWNKLRWSS</sequence>
<dbReference type="EMBL" id="CAJNNW010026797">
    <property type="protein sequence ID" value="CAE8687777.1"/>
    <property type="molecule type" value="Genomic_DNA"/>
</dbReference>
<gene>
    <name evidence="3" type="ORF">PGLA2088_LOCUS25604</name>
</gene>
<dbReference type="Proteomes" id="UP000626109">
    <property type="component" value="Unassembled WGS sequence"/>
</dbReference>
<comment type="caution">
    <text evidence="3">The sequence shown here is derived from an EMBL/GenBank/DDBJ whole genome shotgun (WGS) entry which is preliminary data.</text>
</comment>